<dbReference type="Proteomes" id="UP000186922">
    <property type="component" value="Unassembled WGS sequence"/>
</dbReference>
<gene>
    <name evidence="1" type="primary">RvY_08439</name>
    <name evidence="1" type="synonym">RvY_08439.4</name>
    <name evidence="1" type="ORF">RvY_08439-4</name>
</gene>
<accession>A0A1D1VDX2</accession>
<evidence type="ECO:0000313" key="1">
    <source>
        <dbReference type="EMBL" id="GAU97083.1"/>
    </source>
</evidence>
<evidence type="ECO:0000313" key="2">
    <source>
        <dbReference type="Proteomes" id="UP000186922"/>
    </source>
</evidence>
<name>A0A1D1VDX2_RAMVA</name>
<sequence>MDGFDSYDRPGESQSEPVLKIVILGEPGVGKVRFYSIRSAVQLGSVLPRTVSGTYRPHKNLRRFFVELPDPKVLRRSFQLRLDPDERRGVPQETFNFSRSCGRQSAHLGHWWIGHAGKPNAEKLPS</sequence>
<dbReference type="EMBL" id="BDGG01000004">
    <property type="protein sequence ID" value="GAU97083.1"/>
    <property type="molecule type" value="Genomic_DNA"/>
</dbReference>
<reference evidence="1 2" key="1">
    <citation type="journal article" date="2016" name="Nat. Commun.">
        <title>Extremotolerant tardigrade genome and improved radiotolerance of human cultured cells by tardigrade-unique protein.</title>
        <authorList>
            <person name="Hashimoto T."/>
            <person name="Horikawa D.D."/>
            <person name="Saito Y."/>
            <person name="Kuwahara H."/>
            <person name="Kozuka-Hata H."/>
            <person name="Shin-I T."/>
            <person name="Minakuchi Y."/>
            <person name="Ohishi K."/>
            <person name="Motoyama A."/>
            <person name="Aizu T."/>
            <person name="Enomoto A."/>
            <person name="Kondo K."/>
            <person name="Tanaka S."/>
            <person name="Hara Y."/>
            <person name="Koshikawa S."/>
            <person name="Sagara H."/>
            <person name="Miura T."/>
            <person name="Yokobori S."/>
            <person name="Miyagawa K."/>
            <person name="Suzuki Y."/>
            <person name="Kubo T."/>
            <person name="Oyama M."/>
            <person name="Kohara Y."/>
            <person name="Fujiyama A."/>
            <person name="Arakawa K."/>
            <person name="Katayama T."/>
            <person name="Toyoda A."/>
            <person name="Kunieda T."/>
        </authorList>
    </citation>
    <scope>NUCLEOTIDE SEQUENCE [LARGE SCALE GENOMIC DNA]</scope>
    <source>
        <strain evidence="1 2">YOKOZUNA-1</strain>
    </source>
</reference>
<protein>
    <submittedName>
        <fullName evidence="1">Uncharacterized protein</fullName>
    </submittedName>
</protein>
<comment type="caution">
    <text evidence="1">The sequence shown here is derived from an EMBL/GenBank/DDBJ whole genome shotgun (WGS) entry which is preliminary data.</text>
</comment>
<dbReference type="AlphaFoldDB" id="A0A1D1VDX2"/>
<keyword evidence="2" id="KW-1185">Reference proteome</keyword>
<organism evidence="1 2">
    <name type="scientific">Ramazzottius varieornatus</name>
    <name type="common">Water bear</name>
    <name type="synonym">Tardigrade</name>
    <dbReference type="NCBI Taxonomy" id="947166"/>
    <lineage>
        <taxon>Eukaryota</taxon>
        <taxon>Metazoa</taxon>
        <taxon>Ecdysozoa</taxon>
        <taxon>Tardigrada</taxon>
        <taxon>Eutardigrada</taxon>
        <taxon>Parachela</taxon>
        <taxon>Hypsibioidea</taxon>
        <taxon>Ramazzottiidae</taxon>
        <taxon>Ramazzottius</taxon>
    </lineage>
</organism>
<proteinExistence type="predicted"/>